<name>A0A1D9MJ93_9ACTO</name>
<dbReference type="Gene3D" id="3.40.50.720">
    <property type="entry name" value="NAD(P)-binding Rossmann-like Domain"/>
    <property type="match status" value="1"/>
</dbReference>
<dbReference type="OrthoDB" id="4426339at2"/>
<keyword evidence="2" id="KW-1185">Reference proteome</keyword>
<dbReference type="Proteomes" id="UP000176288">
    <property type="component" value="Chromosome"/>
</dbReference>
<sequence length="346" mass="38285">MQPKLRAGLPVISRRNGELQIGSDPKYGVILTGLTWNEQALLDWLSRRYSPSRFERHRKALGVSKERLTELLEILDQHGLLESDPLRQNAASAEQMLCARLDGHQSGYLRRKDKSVQVFGANSLGTLVAALLGNAEIGNVVVSKMLEPPSIQAFEHFPFSAHSYGQSRMGTIGDFLRNYLPKNRSINYPTHDLSIIISAGSFPATLAKLLAVDDQPFLMVTYTEMGLSVGPLIHPALGPCPQCIDLHKTDLDSAWPIVADALQGTFARANPPSIDSATLATAAGFIVRIVLDFLDNRNQVPIGTQLYIPTYDTQIQHSFWQAHPSCQCQRFSFCTHDPVVGQELKR</sequence>
<evidence type="ECO:0000313" key="2">
    <source>
        <dbReference type="Proteomes" id="UP000176288"/>
    </source>
</evidence>
<evidence type="ECO:0008006" key="3">
    <source>
        <dbReference type="Google" id="ProtNLM"/>
    </source>
</evidence>
<gene>
    <name evidence="1" type="ORF">BK816_02770</name>
</gene>
<accession>A0A1D9MJ93</accession>
<dbReference type="EMBL" id="CP017812">
    <property type="protein sequence ID" value="AOZ72356.1"/>
    <property type="molecule type" value="Genomic_DNA"/>
</dbReference>
<organism evidence="1 2">
    <name type="scientific">Boudabousia tangfeifanii</name>
    <dbReference type="NCBI Taxonomy" id="1912795"/>
    <lineage>
        <taxon>Bacteria</taxon>
        <taxon>Bacillati</taxon>
        <taxon>Actinomycetota</taxon>
        <taxon>Actinomycetes</taxon>
        <taxon>Actinomycetales</taxon>
        <taxon>Actinomycetaceae</taxon>
        <taxon>Boudabousia</taxon>
    </lineage>
</organism>
<dbReference type="AlphaFoldDB" id="A0A1D9MJ93"/>
<protein>
    <recommendedName>
        <fullName evidence="3">THIF-type NAD/FAD binding fold domain-containing protein</fullName>
    </recommendedName>
</protein>
<dbReference type="RefSeq" id="WP_071163822.1">
    <property type="nucleotide sequence ID" value="NZ_CP017812.1"/>
</dbReference>
<reference evidence="1 2" key="1">
    <citation type="submission" date="2016-10" db="EMBL/GenBank/DDBJ databases">
        <title>Actinomyces aegypiusis sp. nov., isolated from the Aegypius monachus in Qinghai Tibet Plateau China.</title>
        <authorList>
            <person name="Wang Y."/>
        </authorList>
    </citation>
    <scope>NUCLEOTIDE SEQUENCE [LARGE SCALE GENOMIC DNA]</scope>
    <source>
        <strain evidence="1 2">VUL4_3</strain>
    </source>
</reference>
<proteinExistence type="predicted"/>
<dbReference type="STRING" id="1912795.BK816_02770"/>
<dbReference type="KEGG" id="avu:BK816_02770"/>
<evidence type="ECO:0000313" key="1">
    <source>
        <dbReference type="EMBL" id="AOZ72356.1"/>
    </source>
</evidence>